<dbReference type="Gene3D" id="1.10.10.10">
    <property type="entry name" value="Winged helix-like DNA-binding domain superfamily/Winged helix DNA-binding domain"/>
    <property type="match status" value="3"/>
</dbReference>
<dbReference type="HAMAP" id="MF_01114">
    <property type="entry name" value="RecX"/>
    <property type="match status" value="1"/>
</dbReference>
<evidence type="ECO:0000259" key="7">
    <source>
        <dbReference type="Pfam" id="PF21981"/>
    </source>
</evidence>
<feature type="domain" description="RecX third three-helical" evidence="7">
    <location>
        <begin position="100"/>
        <end position="143"/>
    </location>
</feature>
<dbReference type="PANTHER" id="PTHR33602">
    <property type="entry name" value="REGULATORY PROTEIN RECX FAMILY PROTEIN"/>
    <property type="match status" value="1"/>
</dbReference>
<proteinExistence type="inferred from homology"/>
<evidence type="ECO:0000259" key="6">
    <source>
        <dbReference type="Pfam" id="PF02631"/>
    </source>
</evidence>
<dbReference type="PANTHER" id="PTHR33602:SF1">
    <property type="entry name" value="REGULATORY PROTEIN RECX FAMILY PROTEIN"/>
    <property type="match status" value="1"/>
</dbReference>
<name>A0A369ART0_9BURK</name>
<comment type="similarity">
    <text evidence="2 5">Belongs to the RecX family.</text>
</comment>
<dbReference type="AlphaFoldDB" id="A0A369ART0"/>
<keyword evidence="4 5" id="KW-0963">Cytoplasm</keyword>
<dbReference type="InterPro" id="IPR053924">
    <property type="entry name" value="RecX_HTH_2nd"/>
</dbReference>
<evidence type="ECO:0000313" key="9">
    <source>
        <dbReference type="Proteomes" id="UP000252174"/>
    </source>
</evidence>
<dbReference type="GO" id="GO:0005737">
    <property type="term" value="C:cytoplasm"/>
    <property type="evidence" value="ECO:0007669"/>
    <property type="project" value="UniProtKB-SubCell"/>
</dbReference>
<gene>
    <name evidence="5" type="primary">recX</name>
    <name evidence="8" type="ORF">DFR45_102358</name>
</gene>
<dbReference type="EMBL" id="QPJU01000002">
    <property type="protein sequence ID" value="RCX10956.1"/>
    <property type="molecule type" value="Genomic_DNA"/>
</dbReference>
<accession>A0A369ART0</accession>
<evidence type="ECO:0000256" key="2">
    <source>
        <dbReference type="ARBA" id="ARBA00009695"/>
    </source>
</evidence>
<dbReference type="GO" id="GO:0006282">
    <property type="term" value="P:regulation of DNA repair"/>
    <property type="evidence" value="ECO:0007669"/>
    <property type="project" value="UniProtKB-UniRule"/>
</dbReference>
<keyword evidence="9" id="KW-1185">Reference proteome</keyword>
<comment type="function">
    <text evidence="5">Modulates RecA activity.</text>
</comment>
<organism evidence="8 9">
    <name type="scientific">Extensimonas vulgaris</name>
    <dbReference type="NCBI Taxonomy" id="1031594"/>
    <lineage>
        <taxon>Bacteria</taxon>
        <taxon>Pseudomonadati</taxon>
        <taxon>Pseudomonadota</taxon>
        <taxon>Betaproteobacteria</taxon>
        <taxon>Burkholderiales</taxon>
        <taxon>Comamonadaceae</taxon>
        <taxon>Extensimonas</taxon>
    </lineage>
</organism>
<reference evidence="8 9" key="1">
    <citation type="submission" date="2018-07" db="EMBL/GenBank/DDBJ databases">
        <title>Genomic Encyclopedia of Type Strains, Phase IV (KMG-IV): sequencing the most valuable type-strain genomes for metagenomic binning, comparative biology and taxonomic classification.</title>
        <authorList>
            <person name="Goeker M."/>
        </authorList>
    </citation>
    <scope>NUCLEOTIDE SEQUENCE [LARGE SCALE GENOMIC DNA]</scope>
    <source>
        <strain evidence="8 9">DSM 100911</strain>
    </source>
</reference>
<sequence>MGFATPSLKGRALRLLARREYARAELAAKLAPHVQAGEDLEALLGELEAKGFLSDARAAESLLRRRAPRLGTQRVLQELRHKGLDAELVRAAADSLRASEFARAQAVWQRRFGTLPANAQEQARQMRFLAARGFGAEVARQVLRAAAQNE</sequence>
<dbReference type="RefSeq" id="WP_114482525.1">
    <property type="nucleotide sequence ID" value="NZ_QPJU01000002.1"/>
</dbReference>
<evidence type="ECO:0000256" key="3">
    <source>
        <dbReference type="ARBA" id="ARBA00018111"/>
    </source>
</evidence>
<dbReference type="OrthoDB" id="5295441at2"/>
<dbReference type="Pfam" id="PF02631">
    <property type="entry name" value="RecX_HTH2"/>
    <property type="match status" value="1"/>
</dbReference>
<comment type="subcellular location">
    <subcellularLocation>
        <location evidence="1 5">Cytoplasm</location>
    </subcellularLocation>
</comment>
<comment type="caution">
    <text evidence="8">The sequence shown here is derived from an EMBL/GenBank/DDBJ whole genome shotgun (WGS) entry which is preliminary data.</text>
</comment>
<dbReference type="InterPro" id="IPR053925">
    <property type="entry name" value="RecX_HTH_3rd"/>
</dbReference>
<feature type="domain" description="RecX second three-helical" evidence="6">
    <location>
        <begin position="54"/>
        <end position="92"/>
    </location>
</feature>
<dbReference type="InterPro" id="IPR003783">
    <property type="entry name" value="Regulatory_RecX"/>
</dbReference>
<dbReference type="Proteomes" id="UP000252174">
    <property type="component" value="Unassembled WGS sequence"/>
</dbReference>
<dbReference type="Pfam" id="PF21981">
    <property type="entry name" value="RecX_HTH3"/>
    <property type="match status" value="1"/>
</dbReference>
<protein>
    <recommendedName>
        <fullName evidence="3 5">Regulatory protein RecX</fullName>
    </recommendedName>
</protein>
<evidence type="ECO:0000256" key="4">
    <source>
        <dbReference type="ARBA" id="ARBA00022490"/>
    </source>
</evidence>
<dbReference type="InterPro" id="IPR036388">
    <property type="entry name" value="WH-like_DNA-bd_sf"/>
</dbReference>
<evidence type="ECO:0000256" key="1">
    <source>
        <dbReference type="ARBA" id="ARBA00004496"/>
    </source>
</evidence>
<evidence type="ECO:0000256" key="5">
    <source>
        <dbReference type="HAMAP-Rule" id="MF_01114"/>
    </source>
</evidence>
<dbReference type="NCBIfam" id="NF001055">
    <property type="entry name" value="PRK00117.2-5"/>
    <property type="match status" value="1"/>
</dbReference>
<evidence type="ECO:0000313" key="8">
    <source>
        <dbReference type="EMBL" id="RCX10956.1"/>
    </source>
</evidence>